<comment type="caution">
    <text evidence="2">The sequence shown here is derived from an EMBL/GenBank/DDBJ whole genome shotgun (WGS) entry which is preliminary data.</text>
</comment>
<organism evidence="2 3">
    <name type="scientific">Caerostris darwini</name>
    <dbReference type="NCBI Taxonomy" id="1538125"/>
    <lineage>
        <taxon>Eukaryota</taxon>
        <taxon>Metazoa</taxon>
        <taxon>Ecdysozoa</taxon>
        <taxon>Arthropoda</taxon>
        <taxon>Chelicerata</taxon>
        <taxon>Arachnida</taxon>
        <taxon>Araneae</taxon>
        <taxon>Araneomorphae</taxon>
        <taxon>Entelegynae</taxon>
        <taxon>Araneoidea</taxon>
        <taxon>Araneidae</taxon>
        <taxon>Caerostris</taxon>
    </lineage>
</organism>
<feature type="region of interest" description="Disordered" evidence="1">
    <location>
        <begin position="28"/>
        <end position="53"/>
    </location>
</feature>
<sequence length="122" mass="13390">MKILGVSPNLQMPFSSYSLVEQKNRRPALANGIHTPVENGLSHKEEEEGDGKEVHRIAAKVVEDVVKLASEAAEERAKESPPAKKRGCDLQSAKGNPNECWYFHNGESADGCTDVELIPHIK</sequence>
<evidence type="ECO:0000313" key="3">
    <source>
        <dbReference type="Proteomes" id="UP001054837"/>
    </source>
</evidence>
<dbReference type="Proteomes" id="UP001054837">
    <property type="component" value="Unassembled WGS sequence"/>
</dbReference>
<keyword evidence="3" id="KW-1185">Reference proteome</keyword>
<gene>
    <name evidence="2" type="primary">AVEN_197289_1</name>
    <name evidence="2" type="ORF">CDAR_104231</name>
</gene>
<evidence type="ECO:0000256" key="1">
    <source>
        <dbReference type="SAM" id="MobiDB-lite"/>
    </source>
</evidence>
<proteinExistence type="predicted"/>
<evidence type="ECO:0000313" key="2">
    <source>
        <dbReference type="EMBL" id="GIX99476.1"/>
    </source>
</evidence>
<accession>A0AAV4PUE6</accession>
<name>A0AAV4PUE6_9ARAC</name>
<protein>
    <submittedName>
        <fullName evidence="2">Uncharacterized protein</fullName>
    </submittedName>
</protein>
<feature type="region of interest" description="Disordered" evidence="1">
    <location>
        <begin position="72"/>
        <end position="91"/>
    </location>
</feature>
<dbReference type="AlphaFoldDB" id="A0AAV4PUE6"/>
<feature type="compositionally biased region" description="Basic and acidic residues" evidence="1">
    <location>
        <begin position="41"/>
        <end position="53"/>
    </location>
</feature>
<reference evidence="2 3" key="1">
    <citation type="submission" date="2021-06" db="EMBL/GenBank/DDBJ databases">
        <title>Caerostris darwini draft genome.</title>
        <authorList>
            <person name="Kono N."/>
            <person name="Arakawa K."/>
        </authorList>
    </citation>
    <scope>NUCLEOTIDE SEQUENCE [LARGE SCALE GENOMIC DNA]</scope>
</reference>
<feature type="compositionally biased region" description="Basic and acidic residues" evidence="1">
    <location>
        <begin position="73"/>
        <end position="88"/>
    </location>
</feature>
<dbReference type="EMBL" id="BPLQ01003301">
    <property type="protein sequence ID" value="GIX99476.1"/>
    <property type="molecule type" value="Genomic_DNA"/>
</dbReference>